<dbReference type="EMBL" id="CP017708">
    <property type="protein sequence ID" value="WAN68610.1"/>
    <property type="molecule type" value="Genomic_DNA"/>
</dbReference>
<reference evidence="1" key="2">
    <citation type="submission" date="2022-10" db="EMBL/GenBank/DDBJ databases">
        <authorList>
            <person name="Ngo T.-E."/>
        </authorList>
    </citation>
    <scope>NUCLEOTIDE SEQUENCE</scope>
    <source>
        <strain evidence="1">JHB</strain>
    </source>
</reference>
<protein>
    <submittedName>
        <fullName evidence="1">Uncharacterized protein</fullName>
    </submittedName>
</protein>
<gene>
    <name evidence="1" type="ORF">BJP36_40270</name>
</gene>
<accession>A0A9Q9SS25</accession>
<dbReference type="AlphaFoldDB" id="A0A9Q9SS25"/>
<reference evidence="1" key="1">
    <citation type="journal article" date="2017" name="Proc. Natl. Acad. Sci. U.S.A.">
        <title>Comparative genomics uncovers the prolific and distinctive metabolic potential of the cyanobacterial genus Moorea.</title>
        <authorList>
            <person name="Leao T."/>
            <person name="Castelao G."/>
            <person name="Korobeynikov A."/>
            <person name="Monroe E.A."/>
            <person name="Podell S."/>
            <person name="Glukhov E."/>
            <person name="Allen E.E."/>
            <person name="Gerwick W.H."/>
            <person name="Gerwick L."/>
        </authorList>
    </citation>
    <scope>NUCLEOTIDE SEQUENCE</scope>
    <source>
        <strain evidence="1">JHB</strain>
    </source>
</reference>
<dbReference type="Proteomes" id="UP000176944">
    <property type="component" value="Chromosome"/>
</dbReference>
<organism evidence="1">
    <name type="scientific">Moorena producens (strain JHB)</name>
    <dbReference type="NCBI Taxonomy" id="1454205"/>
    <lineage>
        <taxon>Bacteria</taxon>
        <taxon>Bacillati</taxon>
        <taxon>Cyanobacteriota</taxon>
        <taxon>Cyanophyceae</taxon>
        <taxon>Coleofasciculales</taxon>
        <taxon>Coleofasciculaceae</taxon>
        <taxon>Moorena</taxon>
    </lineage>
</organism>
<proteinExistence type="predicted"/>
<name>A0A9Q9SS25_MOOP1</name>
<sequence>MGNWQLRLLLYHYRLPFAYFRDPLPKTTLDYEHYIMNTKYDKRQKPT</sequence>
<evidence type="ECO:0000313" key="1">
    <source>
        <dbReference type="EMBL" id="WAN68610.1"/>
    </source>
</evidence>